<comment type="caution">
    <text evidence="2">The sequence shown here is derived from an EMBL/GenBank/DDBJ whole genome shotgun (WGS) entry which is preliminary data.</text>
</comment>
<dbReference type="SUPFAM" id="SSF53474">
    <property type="entry name" value="alpha/beta-Hydrolases"/>
    <property type="match status" value="1"/>
</dbReference>
<reference evidence="2 3" key="1">
    <citation type="submission" date="2023-11" db="EMBL/GenBank/DDBJ databases">
        <title>Halocaridina rubra genome assembly.</title>
        <authorList>
            <person name="Smith C."/>
        </authorList>
    </citation>
    <scope>NUCLEOTIDE SEQUENCE [LARGE SCALE GENOMIC DNA]</scope>
    <source>
        <strain evidence="2">EP-1</strain>
        <tissue evidence="2">Whole</tissue>
    </source>
</reference>
<dbReference type="EMBL" id="JAXCGZ010004571">
    <property type="protein sequence ID" value="KAK7081662.1"/>
    <property type="molecule type" value="Genomic_DNA"/>
</dbReference>
<dbReference type="AlphaFoldDB" id="A0AAN8XE05"/>
<feature type="domain" description="Serine aminopeptidase S33" evidence="1">
    <location>
        <begin position="5"/>
        <end position="64"/>
    </location>
</feature>
<dbReference type="InterPro" id="IPR022742">
    <property type="entry name" value="Hydrolase_4"/>
</dbReference>
<dbReference type="InterPro" id="IPR029058">
    <property type="entry name" value="AB_hydrolase_fold"/>
</dbReference>
<dbReference type="InterPro" id="IPR051044">
    <property type="entry name" value="MAG_DAG_Lipase"/>
</dbReference>
<gene>
    <name evidence="2" type="ORF">SK128_006710</name>
</gene>
<evidence type="ECO:0000313" key="3">
    <source>
        <dbReference type="Proteomes" id="UP001381693"/>
    </source>
</evidence>
<dbReference type="Gene3D" id="3.40.50.1820">
    <property type="entry name" value="alpha/beta hydrolase"/>
    <property type="match status" value="1"/>
</dbReference>
<dbReference type="Proteomes" id="UP001381693">
    <property type="component" value="Unassembled WGS sequence"/>
</dbReference>
<accession>A0AAN8XE05</accession>
<dbReference type="PANTHER" id="PTHR11614">
    <property type="entry name" value="PHOSPHOLIPASE-RELATED"/>
    <property type="match status" value="1"/>
</dbReference>
<sequence>MACIETLLYFESNIPSVEWPFLILHGEKDHLCAKEGSQMLYEQAKSTDKNIKIFPGAYHHLYLECPDIRHEALQDTVDWIAARIEPIKK</sequence>
<organism evidence="2 3">
    <name type="scientific">Halocaridina rubra</name>
    <name type="common">Hawaiian red shrimp</name>
    <dbReference type="NCBI Taxonomy" id="373956"/>
    <lineage>
        <taxon>Eukaryota</taxon>
        <taxon>Metazoa</taxon>
        <taxon>Ecdysozoa</taxon>
        <taxon>Arthropoda</taxon>
        <taxon>Crustacea</taxon>
        <taxon>Multicrustacea</taxon>
        <taxon>Malacostraca</taxon>
        <taxon>Eumalacostraca</taxon>
        <taxon>Eucarida</taxon>
        <taxon>Decapoda</taxon>
        <taxon>Pleocyemata</taxon>
        <taxon>Caridea</taxon>
        <taxon>Atyoidea</taxon>
        <taxon>Atyidae</taxon>
        <taxon>Halocaridina</taxon>
    </lineage>
</organism>
<evidence type="ECO:0000259" key="1">
    <source>
        <dbReference type="Pfam" id="PF12146"/>
    </source>
</evidence>
<keyword evidence="3" id="KW-1185">Reference proteome</keyword>
<evidence type="ECO:0000313" key="2">
    <source>
        <dbReference type="EMBL" id="KAK7081662.1"/>
    </source>
</evidence>
<proteinExistence type="predicted"/>
<dbReference type="Pfam" id="PF12146">
    <property type="entry name" value="Hydrolase_4"/>
    <property type="match status" value="1"/>
</dbReference>
<name>A0AAN8XE05_HALRR</name>
<protein>
    <recommendedName>
        <fullName evidence="1">Serine aminopeptidase S33 domain-containing protein</fullName>
    </recommendedName>
</protein>